<organism evidence="3">
    <name type="scientific">Angiostrongylus costaricensis</name>
    <name type="common">Nematode worm</name>
    <dbReference type="NCBI Taxonomy" id="334426"/>
    <lineage>
        <taxon>Eukaryota</taxon>
        <taxon>Metazoa</taxon>
        <taxon>Ecdysozoa</taxon>
        <taxon>Nematoda</taxon>
        <taxon>Chromadorea</taxon>
        <taxon>Rhabditida</taxon>
        <taxon>Rhabditina</taxon>
        <taxon>Rhabditomorpha</taxon>
        <taxon>Strongyloidea</taxon>
        <taxon>Metastrongylidae</taxon>
        <taxon>Angiostrongylus</taxon>
    </lineage>
</organism>
<protein>
    <submittedName>
        <fullName evidence="3">DUF1863 domain-containing protein</fullName>
    </submittedName>
</protein>
<evidence type="ECO:0000313" key="2">
    <source>
        <dbReference type="Proteomes" id="UP000267027"/>
    </source>
</evidence>
<dbReference type="EMBL" id="UYYA01004728">
    <property type="protein sequence ID" value="VDM63155.1"/>
    <property type="molecule type" value="Genomic_DNA"/>
</dbReference>
<accession>A0A0R3PYP1</accession>
<keyword evidence="2" id="KW-1185">Reference proteome</keyword>
<dbReference type="OrthoDB" id="61116at2759"/>
<evidence type="ECO:0000313" key="1">
    <source>
        <dbReference type="EMBL" id="VDM63155.1"/>
    </source>
</evidence>
<dbReference type="AlphaFoldDB" id="A0A0R3PYP1"/>
<proteinExistence type="predicted"/>
<dbReference type="Proteomes" id="UP000267027">
    <property type="component" value="Unassembled WGS sequence"/>
</dbReference>
<reference evidence="1 2" key="2">
    <citation type="submission" date="2018-11" db="EMBL/GenBank/DDBJ databases">
        <authorList>
            <consortium name="Pathogen Informatics"/>
        </authorList>
    </citation>
    <scope>NUCLEOTIDE SEQUENCE [LARGE SCALE GENOMIC DNA]</scope>
    <source>
        <strain evidence="1 2">Costa Rica</strain>
    </source>
</reference>
<dbReference type="STRING" id="334426.A0A0R3PYP1"/>
<evidence type="ECO:0000313" key="3">
    <source>
        <dbReference type="WBParaSite" id="ACOC_0001156901-mRNA-1"/>
    </source>
</evidence>
<name>A0A0R3PYP1_ANGCS</name>
<dbReference type="WBParaSite" id="ACOC_0001156901-mRNA-1">
    <property type="protein sequence ID" value="ACOC_0001156901-mRNA-1"/>
    <property type="gene ID" value="ACOC_0001156901"/>
</dbReference>
<gene>
    <name evidence="1" type="ORF">ACOC_LOCUS11570</name>
</gene>
<sequence length="228" mass="26324">MQTFFVFSSDDFDILNEWAYYEQVYKDLGIGIDERLFAINGPFLMDSQFEAMKKEVRRVRKRKKPDCSAVKCSNEFAAIERIAKAVRETGHRVGFFSNQSNRDNNRVARDAVRELLESRIEMHKPQAIVTNEITIIDDNRKFVVEDEFCMLNSWYRNDSDCCIRLNVSMSNRLGLPSESANETPSLYYVPPKATFHVGCVSDVRNFTAINGVVYFGYSQYGNVLVIIF</sequence>
<reference evidence="3" key="1">
    <citation type="submission" date="2017-02" db="UniProtKB">
        <authorList>
            <consortium name="WormBaseParasite"/>
        </authorList>
    </citation>
    <scope>IDENTIFICATION</scope>
</reference>